<dbReference type="AlphaFoldDB" id="A0A1M4SIY2"/>
<proteinExistence type="predicted"/>
<dbReference type="GO" id="GO:0043200">
    <property type="term" value="P:response to amino acid"/>
    <property type="evidence" value="ECO:0007669"/>
    <property type="project" value="TreeGrafter"/>
</dbReference>
<evidence type="ECO:0000256" key="2">
    <source>
        <dbReference type="ARBA" id="ARBA00023125"/>
    </source>
</evidence>
<accession>A0A1M4SIY2</accession>
<dbReference type="Gene3D" id="3.30.70.920">
    <property type="match status" value="1"/>
</dbReference>
<protein>
    <submittedName>
        <fullName evidence="5">DNA-binding transcriptional regulator, Lrp family</fullName>
    </submittedName>
</protein>
<dbReference type="GO" id="GO:0006355">
    <property type="term" value="P:regulation of DNA-templated transcription"/>
    <property type="evidence" value="ECO:0007669"/>
    <property type="project" value="UniProtKB-ARBA"/>
</dbReference>
<evidence type="ECO:0000313" key="5">
    <source>
        <dbReference type="EMBL" id="SHE32165.1"/>
    </source>
</evidence>
<gene>
    <name evidence="5" type="ORF">SAMN02745117_00129</name>
</gene>
<sequence length="154" mass="17558">MPAMLDKMDRRILMTLQQNGRIQNVELASQIGLSPSPCLRRVRQLEEAGVIERYVAMLNPAKVGVGFTVFARVWLTGQDEETVNHFIRAIQALPQVTECHLMAGDCDFLLRVVVADLDAYRQFQIRHLNCIKGLQSVKTEIPMQKVKQTWQLPL</sequence>
<dbReference type="InterPro" id="IPR019887">
    <property type="entry name" value="Tscrpt_reg_AsnC/Lrp_C"/>
</dbReference>
<dbReference type="GO" id="GO:0005829">
    <property type="term" value="C:cytosol"/>
    <property type="evidence" value="ECO:0007669"/>
    <property type="project" value="TreeGrafter"/>
</dbReference>
<dbReference type="RefSeq" id="WP_073353374.1">
    <property type="nucleotide sequence ID" value="NZ_FQUZ01000001.1"/>
</dbReference>
<dbReference type="InterPro" id="IPR011008">
    <property type="entry name" value="Dimeric_a/b-barrel"/>
</dbReference>
<dbReference type="EMBL" id="FQUZ01000001">
    <property type="protein sequence ID" value="SHE32165.1"/>
    <property type="molecule type" value="Genomic_DNA"/>
</dbReference>
<dbReference type="Gene3D" id="1.10.10.10">
    <property type="entry name" value="Winged helix-like DNA-binding domain superfamily/Winged helix DNA-binding domain"/>
    <property type="match status" value="1"/>
</dbReference>
<dbReference type="FunFam" id="1.10.10.10:FF:000186">
    <property type="entry name" value="AsnC family transcriptional regulator"/>
    <property type="match status" value="1"/>
</dbReference>
<keyword evidence="2 5" id="KW-0238">DNA-binding</keyword>
<keyword evidence="1" id="KW-0805">Transcription regulation</keyword>
<dbReference type="SUPFAM" id="SSF46785">
    <property type="entry name" value="Winged helix' DNA-binding domain"/>
    <property type="match status" value="1"/>
</dbReference>
<dbReference type="PANTHER" id="PTHR30154:SF34">
    <property type="entry name" value="TRANSCRIPTIONAL REGULATOR AZLB"/>
    <property type="match status" value="1"/>
</dbReference>
<reference evidence="5 6" key="1">
    <citation type="submission" date="2016-11" db="EMBL/GenBank/DDBJ databases">
        <authorList>
            <person name="Jaros S."/>
            <person name="Januszkiewicz K."/>
            <person name="Wedrychowicz H."/>
        </authorList>
    </citation>
    <scope>NUCLEOTIDE SEQUENCE [LARGE SCALE GENOMIC DNA]</scope>
    <source>
        <strain evidence="5 6">DSM 16112</strain>
    </source>
</reference>
<evidence type="ECO:0000259" key="4">
    <source>
        <dbReference type="PROSITE" id="PS50956"/>
    </source>
</evidence>
<keyword evidence="3" id="KW-0804">Transcription</keyword>
<dbReference type="Pfam" id="PF01037">
    <property type="entry name" value="AsnC_trans_reg"/>
    <property type="match status" value="1"/>
</dbReference>
<dbReference type="OrthoDB" id="8526125at2"/>
<dbReference type="SUPFAM" id="SSF54909">
    <property type="entry name" value="Dimeric alpha+beta barrel"/>
    <property type="match status" value="1"/>
</dbReference>
<dbReference type="Proteomes" id="UP000184327">
    <property type="component" value="Unassembled WGS sequence"/>
</dbReference>
<keyword evidence="6" id="KW-1185">Reference proteome</keyword>
<dbReference type="InterPro" id="IPR036388">
    <property type="entry name" value="WH-like_DNA-bd_sf"/>
</dbReference>
<feature type="domain" description="HTH asnC-type" evidence="4">
    <location>
        <begin position="5"/>
        <end position="66"/>
    </location>
</feature>
<dbReference type="STRING" id="1122156.SAMN02745117_00129"/>
<name>A0A1M4SIY2_9BURK</name>
<dbReference type="Pfam" id="PF13412">
    <property type="entry name" value="HTH_24"/>
    <property type="match status" value="1"/>
</dbReference>
<dbReference type="InterPro" id="IPR011991">
    <property type="entry name" value="ArsR-like_HTH"/>
</dbReference>
<dbReference type="GO" id="GO:0043565">
    <property type="term" value="F:sequence-specific DNA binding"/>
    <property type="evidence" value="ECO:0007669"/>
    <property type="project" value="InterPro"/>
</dbReference>
<dbReference type="InterPro" id="IPR036390">
    <property type="entry name" value="WH_DNA-bd_sf"/>
</dbReference>
<evidence type="ECO:0000313" key="6">
    <source>
        <dbReference type="Proteomes" id="UP000184327"/>
    </source>
</evidence>
<dbReference type="SMART" id="SM00344">
    <property type="entry name" value="HTH_ASNC"/>
    <property type="match status" value="1"/>
</dbReference>
<organism evidence="5 6">
    <name type="scientific">Lampropedia hyalina DSM 16112</name>
    <dbReference type="NCBI Taxonomy" id="1122156"/>
    <lineage>
        <taxon>Bacteria</taxon>
        <taxon>Pseudomonadati</taxon>
        <taxon>Pseudomonadota</taxon>
        <taxon>Betaproteobacteria</taxon>
        <taxon>Burkholderiales</taxon>
        <taxon>Comamonadaceae</taxon>
        <taxon>Lampropedia</taxon>
    </lineage>
</organism>
<evidence type="ECO:0000256" key="1">
    <source>
        <dbReference type="ARBA" id="ARBA00023015"/>
    </source>
</evidence>
<dbReference type="InterPro" id="IPR019888">
    <property type="entry name" value="Tscrpt_reg_AsnC-like"/>
</dbReference>
<dbReference type="PRINTS" id="PR00033">
    <property type="entry name" value="HTHASNC"/>
</dbReference>
<dbReference type="CDD" id="cd00090">
    <property type="entry name" value="HTH_ARSR"/>
    <property type="match status" value="1"/>
</dbReference>
<dbReference type="PANTHER" id="PTHR30154">
    <property type="entry name" value="LEUCINE-RESPONSIVE REGULATORY PROTEIN"/>
    <property type="match status" value="1"/>
</dbReference>
<dbReference type="InterPro" id="IPR000485">
    <property type="entry name" value="AsnC-type_HTH_dom"/>
</dbReference>
<dbReference type="PROSITE" id="PS50956">
    <property type="entry name" value="HTH_ASNC_2"/>
    <property type="match status" value="1"/>
</dbReference>
<evidence type="ECO:0000256" key="3">
    <source>
        <dbReference type="ARBA" id="ARBA00023163"/>
    </source>
</evidence>